<dbReference type="Proteomes" id="UP000324324">
    <property type="component" value="Unassembled WGS sequence"/>
</dbReference>
<name>A0A5M8B1H8_9BURK</name>
<dbReference type="Pfam" id="PF24387">
    <property type="entry name" value="AEP-like"/>
    <property type="match status" value="1"/>
</dbReference>
<comment type="caution">
    <text evidence="1">The sequence shown here is derived from an EMBL/GenBank/DDBJ whole genome shotgun (WGS) entry which is preliminary data.</text>
</comment>
<organism evidence="1 2">
    <name type="scientific">Cupriavidus cauae</name>
    <dbReference type="NCBI Taxonomy" id="2608999"/>
    <lineage>
        <taxon>Bacteria</taxon>
        <taxon>Pseudomonadati</taxon>
        <taxon>Pseudomonadota</taxon>
        <taxon>Betaproteobacteria</taxon>
        <taxon>Burkholderiales</taxon>
        <taxon>Burkholderiaceae</taxon>
        <taxon>Cupriavidus</taxon>
    </lineage>
</organism>
<keyword evidence="2" id="KW-1185">Reference proteome</keyword>
<dbReference type="AlphaFoldDB" id="A0A5M8B1H8"/>
<dbReference type="RefSeq" id="WP_150082406.1">
    <property type="nucleotide sequence ID" value="NZ_VWRN01000017.1"/>
</dbReference>
<evidence type="ECO:0000313" key="1">
    <source>
        <dbReference type="EMBL" id="KAA6129667.1"/>
    </source>
</evidence>
<evidence type="ECO:0000313" key="2">
    <source>
        <dbReference type="Proteomes" id="UP000324324"/>
    </source>
</evidence>
<proteinExistence type="predicted"/>
<accession>A0A5M8B1H8</accession>
<protein>
    <submittedName>
        <fullName evidence="1">Uncharacterized protein</fullName>
    </submittedName>
</protein>
<sequence length="187" mass="21350">MNFDAHPLLVLKQLRQHYGDAVSCTFSVYEYQPQSIDDKRQSFSVKISEVTYAWLESVLAGLPPKVELALHSNVILEGKTLHIPMVDFATRSRAQLPKLKEFLGQKIVDSILWFDSGRSFHGYAATLITEIEWIELMGRLLLANKPNQTPLTDPRWVGHRLIAGYSALRWSCNTRQYIQIPQLVTVP</sequence>
<reference evidence="1 2" key="1">
    <citation type="submission" date="2019-09" db="EMBL/GenBank/DDBJ databases">
        <title>Isolation of a novel species in the genus Cupriavidus from patients with sepsis using whole genome sequencing.</title>
        <authorList>
            <person name="Kweon O.J."/>
            <person name="Lee M.-K."/>
        </authorList>
    </citation>
    <scope>NUCLEOTIDE SEQUENCE [LARGE SCALE GENOMIC DNA]</scope>
    <source>
        <strain evidence="1 2">MKL-01</strain>
    </source>
</reference>
<dbReference type="EMBL" id="VWRN01000017">
    <property type="protein sequence ID" value="KAA6129667.1"/>
    <property type="molecule type" value="Genomic_DNA"/>
</dbReference>
<dbReference type="InterPro" id="IPR056250">
    <property type="entry name" value="AEP-like"/>
</dbReference>
<gene>
    <name evidence="1" type="ORF">F1599_05225</name>
</gene>